<dbReference type="SUPFAM" id="SSF52266">
    <property type="entry name" value="SGNH hydrolase"/>
    <property type="match status" value="1"/>
</dbReference>
<proteinExistence type="predicted"/>
<dbReference type="EMBL" id="PXVD01000008">
    <property type="protein sequence ID" value="MDJ1370954.1"/>
    <property type="molecule type" value="Genomic_DNA"/>
</dbReference>
<evidence type="ECO:0000313" key="1">
    <source>
        <dbReference type="EMBL" id="MDJ1370954.1"/>
    </source>
</evidence>
<protein>
    <recommendedName>
        <fullName evidence="3">SGNH/GDSL hydrolase family protein</fullName>
    </recommendedName>
</protein>
<keyword evidence="2" id="KW-1185">Reference proteome</keyword>
<name>A0ABT7C6Z4_9MICO</name>
<dbReference type="Proteomes" id="UP001170379">
    <property type="component" value="Unassembled WGS sequence"/>
</dbReference>
<organism evidence="1 2">
    <name type="scientific">Gulosibacter molinativorax</name>
    <dbReference type="NCBI Taxonomy" id="256821"/>
    <lineage>
        <taxon>Bacteria</taxon>
        <taxon>Bacillati</taxon>
        <taxon>Actinomycetota</taxon>
        <taxon>Actinomycetes</taxon>
        <taxon>Micrococcales</taxon>
        <taxon>Microbacteriaceae</taxon>
        <taxon>Gulosibacter</taxon>
    </lineage>
</organism>
<gene>
    <name evidence="1" type="ORF">C7K25_06175</name>
</gene>
<reference evidence="1" key="2">
    <citation type="journal article" date="2022" name="Sci. Rep.">
        <title>In silico prediction of the enzymes involved in the degradation of the herbicide molinate by Gulosibacter molinativorax ON4T.</title>
        <authorList>
            <person name="Lopes A.R."/>
            <person name="Bunin E."/>
            <person name="Viana A.T."/>
            <person name="Froufe H."/>
            <person name="Munoz-Merida A."/>
            <person name="Pinho D."/>
            <person name="Figueiredo J."/>
            <person name="Barroso C."/>
            <person name="Vaz-Moreira I."/>
            <person name="Bellanger X."/>
            <person name="Egas C."/>
            <person name="Nunes O.C."/>
        </authorList>
    </citation>
    <scope>NUCLEOTIDE SEQUENCE</scope>
    <source>
        <strain evidence="1">ON4</strain>
    </source>
</reference>
<sequence>MIVLVIGDSHTAYFRKTRQLANLVPGLEDITPYVKVEHGATLTGVGRMNSTLALGENARKWIGNAKPKHLVFNLGQVDVELGLPFRHFVKQDGIPIETHIDGFIRSYMEFIQGLDFDPSRITVKGINLPVLVHDRTKAVQYITRIVTERFTESDEDEARRATILERITAEYSDDRERTWLAGEFNTRLADAARENGVGYFDINRHILDPSTGMVAAEHIPFGNDHHLVPSLKVHALHWQGLLPLIL</sequence>
<dbReference type="InterPro" id="IPR036514">
    <property type="entry name" value="SGNH_hydro_sf"/>
</dbReference>
<dbReference type="RefSeq" id="WP_026936397.1">
    <property type="nucleotide sequence ID" value="NZ_CP028426.1"/>
</dbReference>
<evidence type="ECO:0000313" key="2">
    <source>
        <dbReference type="Proteomes" id="UP001170379"/>
    </source>
</evidence>
<accession>A0ABT7C6Z4</accession>
<comment type="caution">
    <text evidence="1">The sequence shown here is derived from an EMBL/GenBank/DDBJ whole genome shotgun (WGS) entry which is preliminary data.</text>
</comment>
<reference evidence="1" key="1">
    <citation type="submission" date="2018-03" db="EMBL/GenBank/DDBJ databases">
        <authorList>
            <person name="Nunes O.C."/>
            <person name="Lopes A.R."/>
            <person name="Froufe H."/>
            <person name="Munoz-Merida A."/>
            <person name="Barroso C."/>
            <person name="Egas C."/>
        </authorList>
    </citation>
    <scope>NUCLEOTIDE SEQUENCE</scope>
    <source>
        <strain evidence="1">ON4</strain>
    </source>
</reference>
<dbReference type="Gene3D" id="3.40.50.1110">
    <property type="entry name" value="SGNH hydrolase"/>
    <property type="match status" value="1"/>
</dbReference>
<evidence type="ECO:0008006" key="3">
    <source>
        <dbReference type="Google" id="ProtNLM"/>
    </source>
</evidence>